<protein>
    <submittedName>
        <fullName evidence="4">Pentatricopeptide repeat-containing protein, mitochondrial</fullName>
    </submittedName>
</protein>
<dbReference type="EMBL" id="QZWG01000006">
    <property type="protein sequence ID" value="RZC09032.1"/>
    <property type="molecule type" value="Genomic_DNA"/>
</dbReference>
<dbReference type="GO" id="GO:0005739">
    <property type="term" value="C:mitochondrion"/>
    <property type="evidence" value="ECO:0007669"/>
    <property type="project" value="TreeGrafter"/>
</dbReference>
<dbReference type="PROSITE" id="PS51375">
    <property type="entry name" value="PPR"/>
    <property type="match status" value="3"/>
</dbReference>
<sequence length="492" mass="55898">MPLAPLFSASRSLAAAAAFLRHCSTAATTNRRNLYSRISPLGDPSISLVPVLDEWIEEGNAVDGPHLHHIIKILRTRNRNTQALEVSEWMSSKGLPISSRDQAVQLDLIGRVHGVESAERYLQSLSDGDKTWKVHGALLNCYVREGLVDKSLSLMQKMKDMGFVSFLNYNNIMSLYTQTQQYEKVPGVLEQMKKDGVPPNIFSYRICINSYCVRGDLTNVEKLLEEMEREPHIGIDWITYSMVTNFYIKADMREKALVCLMKCEKKTHRGNTVAYNHLISHNAALRSKGGMMRAWKLQKANCKKQLNREYITMLGCLVKLGELDKAEKVLGEWELSGNTCDFRVPNILLIGYCQRGLVEKAEALLRKMVAEGKTPIPNSWSIVASGYVAKENMEKAFQCMKEAVAVHAQNKRWRPKVDVISSIFSWVTNNRDIEEAEDFVNSWKSVNAMNRDMYLSLMKMCIRYGKHVDGILESMKADNIEIDEEIKETLNS</sequence>
<dbReference type="Pfam" id="PF13041">
    <property type="entry name" value="PPR_2"/>
    <property type="match status" value="1"/>
</dbReference>
<evidence type="ECO:0000313" key="4">
    <source>
        <dbReference type="EMBL" id="RZC09032.1"/>
    </source>
</evidence>
<proteinExistence type="inferred from homology"/>
<gene>
    <name evidence="4" type="ORF">D0Y65_015661</name>
</gene>
<dbReference type="InterPro" id="IPR011990">
    <property type="entry name" value="TPR-like_helical_dom_sf"/>
</dbReference>
<dbReference type="SUPFAM" id="SSF81901">
    <property type="entry name" value="HCP-like"/>
    <property type="match status" value="1"/>
</dbReference>
<organism evidence="4 5">
    <name type="scientific">Glycine soja</name>
    <name type="common">Wild soybean</name>
    <dbReference type="NCBI Taxonomy" id="3848"/>
    <lineage>
        <taxon>Eukaryota</taxon>
        <taxon>Viridiplantae</taxon>
        <taxon>Streptophyta</taxon>
        <taxon>Embryophyta</taxon>
        <taxon>Tracheophyta</taxon>
        <taxon>Spermatophyta</taxon>
        <taxon>Magnoliopsida</taxon>
        <taxon>eudicotyledons</taxon>
        <taxon>Gunneridae</taxon>
        <taxon>Pentapetalae</taxon>
        <taxon>rosids</taxon>
        <taxon>fabids</taxon>
        <taxon>Fabales</taxon>
        <taxon>Fabaceae</taxon>
        <taxon>Papilionoideae</taxon>
        <taxon>50 kb inversion clade</taxon>
        <taxon>NPAAA clade</taxon>
        <taxon>indigoferoid/millettioid clade</taxon>
        <taxon>Phaseoleae</taxon>
        <taxon>Glycine</taxon>
        <taxon>Glycine subgen. Soja</taxon>
    </lineage>
</organism>
<keyword evidence="2" id="KW-0677">Repeat</keyword>
<accession>A0A445KDV9</accession>
<comment type="similarity">
    <text evidence="1">Belongs to the PPR family. P subfamily.</text>
</comment>
<evidence type="ECO:0000256" key="2">
    <source>
        <dbReference type="ARBA" id="ARBA00022737"/>
    </source>
</evidence>
<comment type="caution">
    <text evidence="4">The sequence shown here is derived from an EMBL/GenBank/DDBJ whole genome shotgun (WGS) entry which is preliminary data.</text>
</comment>
<name>A0A445KDV9_GLYSO</name>
<keyword evidence="5" id="KW-1185">Reference proteome</keyword>
<dbReference type="Gramene" id="XM_028381932.1">
    <property type="protein sequence ID" value="XP_028237733.1"/>
    <property type="gene ID" value="LOC114416889"/>
</dbReference>
<dbReference type="PANTHER" id="PTHR45717:SF7">
    <property type="entry name" value="PENTACOTRIPEPTIDE-REPEAT REGION OF PRORP DOMAIN-CONTAINING PROTEIN"/>
    <property type="match status" value="1"/>
</dbReference>
<evidence type="ECO:0000313" key="5">
    <source>
        <dbReference type="Proteomes" id="UP000289340"/>
    </source>
</evidence>
<dbReference type="GO" id="GO:0003729">
    <property type="term" value="F:mRNA binding"/>
    <property type="evidence" value="ECO:0007669"/>
    <property type="project" value="UniProtKB-ARBA"/>
</dbReference>
<dbReference type="Gene3D" id="1.25.40.10">
    <property type="entry name" value="Tetratricopeptide repeat domain"/>
    <property type="match status" value="4"/>
</dbReference>
<feature type="repeat" description="PPR" evidence="3">
    <location>
        <begin position="200"/>
        <end position="230"/>
    </location>
</feature>
<dbReference type="PANTHER" id="PTHR45717">
    <property type="entry name" value="OS12G0527900 PROTEIN"/>
    <property type="match status" value="1"/>
</dbReference>
<dbReference type="SUPFAM" id="SSF48452">
    <property type="entry name" value="TPR-like"/>
    <property type="match status" value="1"/>
</dbReference>
<dbReference type="InterPro" id="IPR002885">
    <property type="entry name" value="PPR_rpt"/>
</dbReference>
<feature type="repeat" description="PPR" evidence="3">
    <location>
        <begin position="341"/>
        <end position="375"/>
    </location>
</feature>
<dbReference type="NCBIfam" id="TIGR00756">
    <property type="entry name" value="PPR"/>
    <property type="match status" value="3"/>
</dbReference>
<dbReference type="Proteomes" id="UP000289340">
    <property type="component" value="Chromosome 6"/>
</dbReference>
<evidence type="ECO:0000256" key="1">
    <source>
        <dbReference type="ARBA" id="ARBA00007626"/>
    </source>
</evidence>
<feature type="repeat" description="PPR" evidence="3">
    <location>
        <begin position="165"/>
        <end position="199"/>
    </location>
</feature>
<evidence type="ECO:0000256" key="3">
    <source>
        <dbReference type="PROSITE-ProRule" id="PRU00708"/>
    </source>
</evidence>
<reference evidence="4 5" key="1">
    <citation type="submission" date="2018-09" db="EMBL/GenBank/DDBJ databases">
        <title>A high-quality reference genome of wild soybean provides a powerful tool to mine soybean genomes.</title>
        <authorList>
            <person name="Xie M."/>
            <person name="Chung C.Y.L."/>
            <person name="Li M.-W."/>
            <person name="Wong F.-L."/>
            <person name="Chan T.-F."/>
            <person name="Lam H.-M."/>
        </authorList>
    </citation>
    <scope>NUCLEOTIDE SEQUENCE [LARGE SCALE GENOMIC DNA]</scope>
    <source>
        <strain evidence="5">cv. W05</strain>
        <tissue evidence="4">Hypocotyl of etiolated seedlings</tissue>
    </source>
</reference>
<dbReference type="Pfam" id="PF01535">
    <property type="entry name" value="PPR"/>
    <property type="match status" value="4"/>
</dbReference>
<dbReference type="FunFam" id="1.25.40.10:FF:000443">
    <property type="entry name" value="Pentatricopeptide repeat-containing protein"/>
    <property type="match status" value="1"/>
</dbReference>
<dbReference type="AlphaFoldDB" id="A0A445KDV9"/>